<accession>A0A7W7Q7K1</accession>
<reference evidence="2 3" key="1">
    <citation type="submission" date="2020-08" db="EMBL/GenBank/DDBJ databases">
        <title>Genomic Encyclopedia of Type Strains, Phase III (KMG-III): the genomes of soil and plant-associated and newly described type strains.</title>
        <authorList>
            <person name="Whitman W."/>
        </authorList>
    </citation>
    <scope>NUCLEOTIDE SEQUENCE [LARGE SCALE GENOMIC DNA]</scope>
    <source>
        <strain evidence="2 3">CECT 8960</strain>
    </source>
</reference>
<dbReference type="RefSeq" id="WP_311771231.1">
    <property type="nucleotide sequence ID" value="NZ_JACHJQ010000005.1"/>
</dbReference>
<feature type="domain" description="DUF6292" evidence="1">
    <location>
        <begin position="22"/>
        <end position="107"/>
    </location>
</feature>
<protein>
    <recommendedName>
        <fullName evidence="1">DUF6292 domain-containing protein</fullName>
    </recommendedName>
</protein>
<comment type="caution">
    <text evidence="2">The sequence shown here is derived from an EMBL/GenBank/DDBJ whole genome shotgun (WGS) entry which is preliminary data.</text>
</comment>
<evidence type="ECO:0000313" key="2">
    <source>
        <dbReference type="EMBL" id="MBB4908454.1"/>
    </source>
</evidence>
<dbReference type="AlphaFoldDB" id="A0A7W7Q7K1"/>
<name>A0A7W7Q7K1_9PSEU</name>
<evidence type="ECO:0000313" key="3">
    <source>
        <dbReference type="Proteomes" id="UP000520767"/>
    </source>
</evidence>
<gene>
    <name evidence="2" type="ORF">FHR82_004707</name>
</gene>
<dbReference type="EMBL" id="JACHJQ010000005">
    <property type="protein sequence ID" value="MBB4908454.1"/>
    <property type="molecule type" value="Genomic_DNA"/>
</dbReference>
<dbReference type="InterPro" id="IPR046259">
    <property type="entry name" value="DUF6292"/>
</dbReference>
<proteinExistence type="predicted"/>
<organism evidence="2 3">
    <name type="scientific">Actinophytocola algeriensis</name>
    <dbReference type="NCBI Taxonomy" id="1768010"/>
    <lineage>
        <taxon>Bacteria</taxon>
        <taxon>Bacillati</taxon>
        <taxon>Actinomycetota</taxon>
        <taxon>Actinomycetes</taxon>
        <taxon>Pseudonocardiales</taxon>
        <taxon>Pseudonocardiaceae</taxon>
    </lineage>
</organism>
<evidence type="ECO:0000259" key="1">
    <source>
        <dbReference type="Pfam" id="PF19809"/>
    </source>
</evidence>
<sequence length="157" mass="16907">MTASLDIPTGYPHPALTALRAYLTDVTTALGVGLESCTVDHDTPVSAYVALDERLPGYPDHDVALLWDEVHGWSAAIESPSDGLTVLRHLGGTTVVPPPRHVARFVTALREDDHRVGHLEPVPLRRATGLDDLDTVLYERPRGHSGHSRGGLSGRIA</sequence>
<dbReference type="Pfam" id="PF19809">
    <property type="entry name" value="DUF6292"/>
    <property type="match status" value="1"/>
</dbReference>
<dbReference type="Proteomes" id="UP000520767">
    <property type="component" value="Unassembled WGS sequence"/>
</dbReference>
<keyword evidence="3" id="KW-1185">Reference proteome</keyword>